<organism evidence="1 2">
    <name type="scientific">Hymenochirus boettgeri</name>
    <name type="common">Congo dwarf clawed frog</name>
    <dbReference type="NCBI Taxonomy" id="247094"/>
    <lineage>
        <taxon>Eukaryota</taxon>
        <taxon>Metazoa</taxon>
        <taxon>Chordata</taxon>
        <taxon>Craniata</taxon>
        <taxon>Vertebrata</taxon>
        <taxon>Euteleostomi</taxon>
        <taxon>Amphibia</taxon>
        <taxon>Batrachia</taxon>
        <taxon>Anura</taxon>
        <taxon>Pipoidea</taxon>
        <taxon>Pipidae</taxon>
        <taxon>Pipinae</taxon>
        <taxon>Hymenochirus</taxon>
    </lineage>
</organism>
<dbReference type="EMBL" id="JAACNH010000004">
    <property type="protein sequence ID" value="KAG8443983.1"/>
    <property type="molecule type" value="Genomic_DNA"/>
</dbReference>
<proteinExistence type="predicted"/>
<dbReference type="Proteomes" id="UP000812440">
    <property type="component" value="Chromosome 5"/>
</dbReference>
<evidence type="ECO:0000313" key="2">
    <source>
        <dbReference type="Proteomes" id="UP000812440"/>
    </source>
</evidence>
<comment type="caution">
    <text evidence="1">The sequence shown here is derived from an EMBL/GenBank/DDBJ whole genome shotgun (WGS) entry which is preliminary data.</text>
</comment>
<sequence>MKVYSIFRNIVGKGLVTGPVVYSWKHITSAVFRTSFHLFQDCIPQALNLDILFCRLHCRHKLDTRLKGFLYNNYQIAFHFFYI</sequence>
<evidence type="ECO:0000313" key="1">
    <source>
        <dbReference type="EMBL" id="KAG8443983.1"/>
    </source>
</evidence>
<dbReference type="AlphaFoldDB" id="A0A8T2JKB7"/>
<accession>A0A8T2JKB7</accession>
<keyword evidence="2" id="KW-1185">Reference proteome</keyword>
<gene>
    <name evidence="1" type="ORF">GDO86_009241</name>
</gene>
<name>A0A8T2JKB7_9PIPI</name>
<reference evidence="1" key="1">
    <citation type="thesis" date="2020" institute="ProQuest LLC" country="789 East Eisenhower Parkway, Ann Arbor, MI, USA">
        <title>Comparative Genomics and Chromosome Evolution.</title>
        <authorList>
            <person name="Mudd A.B."/>
        </authorList>
    </citation>
    <scope>NUCLEOTIDE SEQUENCE</scope>
    <source>
        <strain evidence="1">Female2</strain>
        <tissue evidence="1">Blood</tissue>
    </source>
</reference>
<protein>
    <submittedName>
        <fullName evidence="1">Uncharacterized protein</fullName>
    </submittedName>
</protein>